<feature type="region of interest" description="Disordered" evidence="1">
    <location>
        <begin position="1"/>
        <end position="21"/>
    </location>
</feature>
<evidence type="ECO:0000313" key="3">
    <source>
        <dbReference type="Proteomes" id="UP001055219"/>
    </source>
</evidence>
<gene>
    <name evidence="2" type="ORF">J7T54_000015</name>
</gene>
<keyword evidence="3" id="KW-1185">Reference proteome</keyword>
<sequence>MEAASRNRTEPISSSIEDSSIQPSGVCFDWLCLYVMDQNNNTAEGTLPPVARAYQHWLDKYALDMNQPEINECMFILRKLATTSDPPKANLGLHPIWKHYMTDKLGDVVWGVFYALRLLYVDNRSELRGSDNFEEGNRRIAENRLMQSPLARKIKQRYPNVNLRKAIWPGPAPPRPESWVISEHQSVSSQKTQKRKHQEVSESDDEHYGHPGYLVQSDIPSQEEVPARTRLLPKRKSGNRRVSYDPKEYFAGLDLGGDRDTSSTKAKKESSKSEGPPKLEAKSSQLTTLLSLRPPPTAQAKNQVTFTTNGTEDTLVPPDERIDSPQVAADQDAFQPAKESESTSQLSARIEYLEMENNTLRRRSDNLAKIANDALAREEKAIKANRKLYACMKPLRDQEPPAPAEVSEDDLASLVERMVAQQIENMGNR</sequence>
<feature type="region of interest" description="Disordered" evidence="1">
    <location>
        <begin position="183"/>
        <end position="322"/>
    </location>
</feature>
<dbReference type="EMBL" id="JAGIXG020000078">
    <property type="protein sequence ID" value="KAI6778206.1"/>
    <property type="molecule type" value="Genomic_DNA"/>
</dbReference>
<feature type="compositionally biased region" description="Low complexity" evidence="1">
    <location>
        <begin position="10"/>
        <end position="21"/>
    </location>
</feature>
<reference evidence="2" key="2">
    <citation type="submission" date="2022-07" db="EMBL/GenBank/DDBJ databases">
        <authorList>
            <person name="Goncalves M.F.M."/>
            <person name="Hilario S."/>
            <person name="Van De Peer Y."/>
            <person name="Esteves A.C."/>
            <person name="Alves A."/>
        </authorList>
    </citation>
    <scope>NUCLEOTIDE SEQUENCE</scope>
    <source>
        <strain evidence="2">MUM 19.33</strain>
    </source>
</reference>
<organism evidence="2 3">
    <name type="scientific">Emericellopsis cladophorae</name>
    <dbReference type="NCBI Taxonomy" id="2686198"/>
    <lineage>
        <taxon>Eukaryota</taxon>
        <taxon>Fungi</taxon>
        <taxon>Dikarya</taxon>
        <taxon>Ascomycota</taxon>
        <taxon>Pezizomycotina</taxon>
        <taxon>Sordariomycetes</taxon>
        <taxon>Hypocreomycetidae</taxon>
        <taxon>Hypocreales</taxon>
        <taxon>Bionectriaceae</taxon>
        <taxon>Emericellopsis</taxon>
    </lineage>
</organism>
<evidence type="ECO:0000313" key="2">
    <source>
        <dbReference type="EMBL" id="KAI6778206.1"/>
    </source>
</evidence>
<protein>
    <submittedName>
        <fullName evidence="2">Uncharacterized protein</fullName>
    </submittedName>
</protein>
<dbReference type="OrthoDB" id="10350812at2759"/>
<dbReference type="AlphaFoldDB" id="A0A9Q0BB18"/>
<name>A0A9Q0BB18_9HYPO</name>
<comment type="caution">
    <text evidence="2">The sequence shown here is derived from an EMBL/GenBank/DDBJ whole genome shotgun (WGS) entry which is preliminary data.</text>
</comment>
<accession>A0A9Q0BB18</accession>
<feature type="compositionally biased region" description="Basic and acidic residues" evidence="1">
    <location>
        <begin position="256"/>
        <end position="281"/>
    </location>
</feature>
<reference evidence="2" key="1">
    <citation type="journal article" date="2021" name="J Fungi (Basel)">
        <title>Genomic and Metabolomic Analyses of the Marine Fungus Emericellopsis cladophorae: Insights into Saltwater Adaptability Mechanisms and Its Biosynthetic Potential.</title>
        <authorList>
            <person name="Goncalves M.F.M."/>
            <person name="Hilario S."/>
            <person name="Van de Peer Y."/>
            <person name="Esteves A.C."/>
            <person name="Alves A."/>
        </authorList>
    </citation>
    <scope>NUCLEOTIDE SEQUENCE</scope>
    <source>
        <strain evidence="2">MUM 19.33</strain>
    </source>
</reference>
<evidence type="ECO:0000256" key="1">
    <source>
        <dbReference type="SAM" id="MobiDB-lite"/>
    </source>
</evidence>
<dbReference type="GeneID" id="75826537"/>
<feature type="compositionally biased region" description="Polar residues" evidence="1">
    <location>
        <begin position="299"/>
        <end position="312"/>
    </location>
</feature>
<proteinExistence type="predicted"/>
<feature type="compositionally biased region" description="Low complexity" evidence="1">
    <location>
        <begin position="282"/>
        <end position="292"/>
    </location>
</feature>
<dbReference type="RefSeq" id="XP_051359062.1">
    <property type="nucleotide sequence ID" value="XM_051510000.1"/>
</dbReference>
<dbReference type="Proteomes" id="UP001055219">
    <property type="component" value="Unassembled WGS sequence"/>
</dbReference>